<dbReference type="InterPro" id="IPR009792">
    <property type="entry name" value="TMEM242"/>
</dbReference>
<evidence type="ECO:0000313" key="2">
    <source>
        <dbReference type="EMBL" id="KAK6620940.1"/>
    </source>
</evidence>
<feature type="transmembrane region" description="Helical" evidence="1">
    <location>
        <begin position="22"/>
        <end position="44"/>
    </location>
</feature>
<evidence type="ECO:0008006" key="4">
    <source>
        <dbReference type="Google" id="ProtNLM"/>
    </source>
</evidence>
<evidence type="ECO:0000256" key="1">
    <source>
        <dbReference type="SAM" id="Phobius"/>
    </source>
</evidence>
<dbReference type="EMBL" id="JAWJWE010000039">
    <property type="protein sequence ID" value="KAK6620940.1"/>
    <property type="molecule type" value="Genomic_DNA"/>
</dbReference>
<protein>
    <recommendedName>
        <fullName evidence="4">Transmembrane protein 242</fullName>
    </recommendedName>
</protein>
<accession>A0AAN8S047</accession>
<reference evidence="2 3" key="1">
    <citation type="submission" date="2023-10" db="EMBL/GenBank/DDBJ databases">
        <title>Genomes of two closely related lineages of the louse Polyplax serrata with different host specificities.</title>
        <authorList>
            <person name="Martinu J."/>
            <person name="Tarabai H."/>
            <person name="Stefka J."/>
            <person name="Hypsa V."/>
        </authorList>
    </citation>
    <scope>NUCLEOTIDE SEQUENCE [LARGE SCALE GENOMIC DNA]</scope>
    <source>
        <strain evidence="2">HR10_N</strain>
    </source>
</reference>
<dbReference type="Proteomes" id="UP001372834">
    <property type="component" value="Unassembled WGS sequence"/>
</dbReference>
<gene>
    <name evidence="2" type="ORF">RUM43_011239</name>
</gene>
<proteinExistence type="predicted"/>
<name>A0AAN8S047_POLSC</name>
<keyword evidence="1" id="KW-1133">Transmembrane helix</keyword>
<dbReference type="Pfam" id="PF07096">
    <property type="entry name" value="DUF1358"/>
    <property type="match status" value="1"/>
</dbReference>
<keyword evidence="1" id="KW-0472">Membrane</keyword>
<dbReference type="AlphaFoldDB" id="A0AAN8S047"/>
<comment type="caution">
    <text evidence="2">The sequence shown here is derived from an EMBL/GenBank/DDBJ whole genome shotgun (WGS) entry which is preliminary data.</text>
</comment>
<keyword evidence="1" id="KW-0812">Transmembrane</keyword>
<sequence length="124" mass="13957">MEPLDDTTEKNKELLKSRVKNAAYFIGFSTVVGVTAGVVAAKIAKKKSLEYYKDMNIVEAKPSIESPTHLAFRALAWSAVYSLDDLRTKVRTFANRNHKPSEGRTEFESFSDFLRYLNESSGSK</sequence>
<organism evidence="2 3">
    <name type="scientific">Polyplax serrata</name>
    <name type="common">Common mouse louse</name>
    <dbReference type="NCBI Taxonomy" id="468196"/>
    <lineage>
        <taxon>Eukaryota</taxon>
        <taxon>Metazoa</taxon>
        <taxon>Ecdysozoa</taxon>
        <taxon>Arthropoda</taxon>
        <taxon>Hexapoda</taxon>
        <taxon>Insecta</taxon>
        <taxon>Pterygota</taxon>
        <taxon>Neoptera</taxon>
        <taxon>Paraneoptera</taxon>
        <taxon>Psocodea</taxon>
        <taxon>Troctomorpha</taxon>
        <taxon>Phthiraptera</taxon>
        <taxon>Anoplura</taxon>
        <taxon>Polyplacidae</taxon>
        <taxon>Polyplax</taxon>
    </lineage>
</organism>
<evidence type="ECO:0000313" key="3">
    <source>
        <dbReference type="Proteomes" id="UP001372834"/>
    </source>
</evidence>